<keyword evidence="6" id="KW-1185">Reference proteome</keyword>
<keyword evidence="2" id="KW-0689">Ribosomal protein</keyword>
<dbReference type="InterPro" id="IPR039109">
    <property type="entry name" value="Ribosomal_eL30-like"/>
</dbReference>
<dbReference type="InterPro" id="IPR004038">
    <property type="entry name" value="Ribosomal_eL8/eL30/eS12/Gad45"/>
</dbReference>
<comment type="similarity">
    <text evidence="1">Belongs to the eukaryotic ribosomal protein eL30 family.</text>
</comment>
<dbReference type="RefSeq" id="XP_003290471.1">
    <property type="nucleotide sequence ID" value="XM_003290423.1"/>
</dbReference>
<dbReference type="PANTHER" id="PTHR11449">
    <property type="entry name" value="RIBOSOMAL PROTEIN L30"/>
    <property type="match status" value="1"/>
</dbReference>
<dbReference type="PROSITE" id="PS00709">
    <property type="entry name" value="RIBOSOMAL_L30E_1"/>
    <property type="match status" value="1"/>
</dbReference>
<gene>
    <name evidence="5" type="ORF">DICPUDRAFT_92491</name>
</gene>
<dbReference type="FunFam" id="3.30.1330.30:FF:000001">
    <property type="entry name" value="60S ribosomal protein L30"/>
    <property type="match status" value="1"/>
</dbReference>
<dbReference type="STRING" id="5786.F0ZST2"/>
<dbReference type="EMBL" id="GL871163">
    <property type="protein sequence ID" value="EGC33001.1"/>
    <property type="molecule type" value="Genomic_DNA"/>
</dbReference>
<dbReference type="SUPFAM" id="SSF55315">
    <property type="entry name" value="L30e-like"/>
    <property type="match status" value="1"/>
</dbReference>
<dbReference type="PROSITE" id="PS00993">
    <property type="entry name" value="RIBOSOMAL_L30E_2"/>
    <property type="match status" value="1"/>
</dbReference>
<sequence length="110" mass="12055">MVSAKKIRKTQENIGSKLALVMKSGKTQLGYRSTIKTLRNGKAKLIILSNNLQSVRRSEIEYYAMLSKTAVHIYNGSNVDLGTSCGKHFRVACLSITDGGDSDILTTFAK</sequence>
<dbReference type="KEGG" id="dpp:DICPUDRAFT_92491"/>
<dbReference type="GO" id="GO:0003723">
    <property type="term" value="F:RNA binding"/>
    <property type="evidence" value="ECO:0000318"/>
    <property type="project" value="GO_Central"/>
</dbReference>
<protein>
    <recommendedName>
        <fullName evidence="4">Ribosomal protein eL8/eL30/eS12/Gadd45 domain-containing protein</fullName>
    </recommendedName>
</protein>
<dbReference type="Proteomes" id="UP000001064">
    <property type="component" value="Unassembled WGS sequence"/>
</dbReference>
<dbReference type="InterPro" id="IPR029064">
    <property type="entry name" value="Ribosomal_eL30-like_sf"/>
</dbReference>
<dbReference type="InterPro" id="IPR022991">
    <property type="entry name" value="Ribosomal_eL30_CS"/>
</dbReference>
<organism evidence="5 6">
    <name type="scientific">Dictyostelium purpureum</name>
    <name type="common">Slime mold</name>
    <dbReference type="NCBI Taxonomy" id="5786"/>
    <lineage>
        <taxon>Eukaryota</taxon>
        <taxon>Amoebozoa</taxon>
        <taxon>Evosea</taxon>
        <taxon>Eumycetozoa</taxon>
        <taxon>Dictyostelia</taxon>
        <taxon>Dictyosteliales</taxon>
        <taxon>Dictyosteliaceae</taxon>
        <taxon>Dictyostelium</taxon>
    </lineage>
</organism>
<dbReference type="AlphaFoldDB" id="F0ZST2"/>
<dbReference type="eggNOG" id="KOG2988">
    <property type="taxonomic scope" value="Eukaryota"/>
</dbReference>
<dbReference type="VEuPathDB" id="AmoebaDB:DICPUDRAFT_92491"/>
<accession>F0ZST2</accession>
<dbReference type="GO" id="GO:0022625">
    <property type="term" value="C:cytosolic large ribosomal subunit"/>
    <property type="evidence" value="ECO:0000318"/>
    <property type="project" value="GO_Central"/>
</dbReference>
<name>F0ZST2_DICPU</name>
<dbReference type="Gene3D" id="3.30.1330.30">
    <property type="match status" value="1"/>
</dbReference>
<feature type="domain" description="Ribosomal protein eL8/eL30/eS12/Gadd45" evidence="4">
    <location>
        <begin position="13"/>
        <end position="105"/>
    </location>
</feature>
<dbReference type="FunCoup" id="F0ZST2">
    <property type="interactions" value="528"/>
</dbReference>
<dbReference type="GeneID" id="10504827"/>
<dbReference type="OrthoDB" id="1928736at2759"/>
<dbReference type="InParanoid" id="F0ZST2"/>
<evidence type="ECO:0000313" key="5">
    <source>
        <dbReference type="EMBL" id="EGC33001.1"/>
    </source>
</evidence>
<dbReference type="NCBIfam" id="NF002172">
    <property type="entry name" value="PRK01018.1"/>
    <property type="match status" value="1"/>
</dbReference>
<evidence type="ECO:0000313" key="6">
    <source>
        <dbReference type="Proteomes" id="UP000001064"/>
    </source>
</evidence>
<evidence type="ECO:0000256" key="2">
    <source>
        <dbReference type="ARBA" id="ARBA00022980"/>
    </source>
</evidence>
<evidence type="ECO:0000259" key="4">
    <source>
        <dbReference type="Pfam" id="PF01248"/>
    </source>
</evidence>
<evidence type="ECO:0000256" key="1">
    <source>
        <dbReference type="ARBA" id="ARBA00007326"/>
    </source>
</evidence>
<dbReference type="OMA" id="HRVSCLS"/>
<proteinExistence type="inferred from homology"/>
<dbReference type="GO" id="GO:0003735">
    <property type="term" value="F:structural constituent of ribosome"/>
    <property type="evidence" value="ECO:0000318"/>
    <property type="project" value="GO_Central"/>
</dbReference>
<keyword evidence="3" id="KW-0687">Ribonucleoprotein</keyword>
<reference evidence="6" key="1">
    <citation type="journal article" date="2011" name="Genome Biol.">
        <title>Comparative genomics of the social amoebae Dictyostelium discoideum and Dictyostelium purpureum.</title>
        <authorList>
            <consortium name="US DOE Joint Genome Institute (JGI-PGF)"/>
            <person name="Sucgang R."/>
            <person name="Kuo A."/>
            <person name="Tian X."/>
            <person name="Salerno W."/>
            <person name="Parikh A."/>
            <person name="Feasley C.L."/>
            <person name="Dalin E."/>
            <person name="Tu H."/>
            <person name="Huang E."/>
            <person name="Barry K."/>
            <person name="Lindquist E."/>
            <person name="Shapiro H."/>
            <person name="Bruce D."/>
            <person name="Schmutz J."/>
            <person name="Salamov A."/>
            <person name="Fey P."/>
            <person name="Gaudet P."/>
            <person name="Anjard C."/>
            <person name="Babu M.M."/>
            <person name="Basu S."/>
            <person name="Bushmanova Y."/>
            <person name="van der Wel H."/>
            <person name="Katoh-Kurasawa M."/>
            <person name="Dinh C."/>
            <person name="Coutinho P.M."/>
            <person name="Saito T."/>
            <person name="Elias M."/>
            <person name="Schaap P."/>
            <person name="Kay R.R."/>
            <person name="Henrissat B."/>
            <person name="Eichinger L."/>
            <person name="Rivero F."/>
            <person name="Putnam N.H."/>
            <person name="West C.M."/>
            <person name="Loomis W.F."/>
            <person name="Chisholm R.L."/>
            <person name="Shaulsky G."/>
            <person name="Strassmann J.E."/>
            <person name="Queller D.C."/>
            <person name="Kuspa A."/>
            <person name="Grigoriev I.V."/>
        </authorList>
    </citation>
    <scope>NUCLEOTIDE SEQUENCE [LARGE SCALE GENOMIC DNA]</scope>
    <source>
        <strain evidence="6">QSDP1</strain>
    </source>
</reference>
<dbReference type="Pfam" id="PF01248">
    <property type="entry name" value="Ribosomal_L7Ae"/>
    <property type="match status" value="1"/>
</dbReference>
<evidence type="ECO:0000256" key="3">
    <source>
        <dbReference type="ARBA" id="ARBA00023274"/>
    </source>
</evidence>